<protein>
    <submittedName>
        <fullName evidence="1">Uncharacterized protein</fullName>
    </submittedName>
</protein>
<evidence type="ECO:0000313" key="1">
    <source>
        <dbReference type="EMBL" id="GFH58374.1"/>
    </source>
</evidence>
<organism evidence="1 2">
    <name type="scientific">Chaetoceros tenuissimus</name>
    <dbReference type="NCBI Taxonomy" id="426638"/>
    <lineage>
        <taxon>Eukaryota</taxon>
        <taxon>Sar</taxon>
        <taxon>Stramenopiles</taxon>
        <taxon>Ochrophyta</taxon>
        <taxon>Bacillariophyta</taxon>
        <taxon>Coscinodiscophyceae</taxon>
        <taxon>Chaetocerotophycidae</taxon>
        <taxon>Chaetocerotales</taxon>
        <taxon>Chaetocerotaceae</taxon>
        <taxon>Chaetoceros</taxon>
    </lineage>
</organism>
<sequence>MTKSLDQEAFGVFEDVLLEEITSENKYIQENINGFKTCHQMLEELRIHTGIETHTYSILDGVIGPDDSMQRGERNQGNIIKFTLDRFEAPTFTLDAFKQTEWTAENNEALLFWKLFILSFEYPGSFCSNLACISM</sequence>
<comment type="caution">
    <text evidence="1">The sequence shown here is derived from an EMBL/GenBank/DDBJ whole genome shotgun (WGS) entry which is preliminary data.</text>
</comment>
<evidence type="ECO:0000313" key="2">
    <source>
        <dbReference type="Proteomes" id="UP001054902"/>
    </source>
</evidence>
<dbReference type="AlphaFoldDB" id="A0AAD3D5Y0"/>
<keyword evidence="2" id="KW-1185">Reference proteome</keyword>
<dbReference type="Proteomes" id="UP001054902">
    <property type="component" value="Unassembled WGS sequence"/>
</dbReference>
<gene>
    <name evidence="1" type="ORF">CTEN210_14850</name>
</gene>
<dbReference type="EMBL" id="BLLK01000062">
    <property type="protein sequence ID" value="GFH58374.1"/>
    <property type="molecule type" value="Genomic_DNA"/>
</dbReference>
<reference evidence="1 2" key="1">
    <citation type="journal article" date="2021" name="Sci. Rep.">
        <title>The genome of the diatom Chaetoceros tenuissimus carries an ancient integrated fragment of an extant virus.</title>
        <authorList>
            <person name="Hongo Y."/>
            <person name="Kimura K."/>
            <person name="Takaki Y."/>
            <person name="Yoshida Y."/>
            <person name="Baba S."/>
            <person name="Kobayashi G."/>
            <person name="Nagasaki K."/>
            <person name="Hano T."/>
            <person name="Tomaru Y."/>
        </authorList>
    </citation>
    <scope>NUCLEOTIDE SEQUENCE [LARGE SCALE GENOMIC DNA]</scope>
    <source>
        <strain evidence="1 2">NIES-3715</strain>
    </source>
</reference>
<accession>A0AAD3D5Y0</accession>
<proteinExistence type="predicted"/>
<name>A0AAD3D5Y0_9STRA</name>